<keyword evidence="3" id="KW-1185">Reference proteome</keyword>
<dbReference type="EMBL" id="BAABME010000574">
    <property type="protein sequence ID" value="GAA0143893.1"/>
    <property type="molecule type" value="Genomic_DNA"/>
</dbReference>
<accession>A0AAV3NY74</accession>
<sequence length="299" mass="33452">MTIGDYFGKLQPLGDELATYDPIPSCLCGFCLCDLGEKFQLKQDNDRLHEFLCGIHVDRFRAIRLSLLSQDLPPTLDRAYNAMLQEEQLQFKRGVSIDRDAVMAMAAQAPSRGKVDSRTKGNNFYTFCHRSGHDIITCFAKNGYPEWSGDRPQRSGRGRGLKASGPYRPGAQGGPAQPGCALAAYSPSSSASSYNAGGSLSDVEWLEDHVERFACEEARKFPEWREAMKKEIEALENNGTWSIVTLPPGKKALGAQWVYKVKYNSDGSVERFKARLVALVIIRLRESITTIHLLLLRRW</sequence>
<dbReference type="AlphaFoldDB" id="A0AAV3NY74"/>
<dbReference type="PANTHER" id="PTHR34222:SF94">
    <property type="entry name" value="CCHC-TYPE DOMAIN-CONTAINING PROTEIN"/>
    <property type="match status" value="1"/>
</dbReference>
<gene>
    <name evidence="2" type="ORF">LIER_04471</name>
</gene>
<evidence type="ECO:0000256" key="1">
    <source>
        <dbReference type="SAM" id="MobiDB-lite"/>
    </source>
</evidence>
<evidence type="ECO:0000313" key="3">
    <source>
        <dbReference type="Proteomes" id="UP001454036"/>
    </source>
</evidence>
<evidence type="ECO:0008006" key="4">
    <source>
        <dbReference type="Google" id="ProtNLM"/>
    </source>
</evidence>
<feature type="region of interest" description="Disordered" evidence="1">
    <location>
        <begin position="147"/>
        <end position="179"/>
    </location>
</feature>
<evidence type="ECO:0000313" key="2">
    <source>
        <dbReference type="EMBL" id="GAA0143893.1"/>
    </source>
</evidence>
<proteinExistence type="predicted"/>
<dbReference type="PANTHER" id="PTHR34222">
    <property type="entry name" value="GAG_PRE-INTEGRS DOMAIN-CONTAINING PROTEIN"/>
    <property type="match status" value="1"/>
</dbReference>
<feature type="compositionally biased region" description="Low complexity" evidence="1">
    <location>
        <begin position="165"/>
        <end position="179"/>
    </location>
</feature>
<reference evidence="2 3" key="1">
    <citation type="submission" date="2024-01" db="EMBL/GenBank/DDBJ databases">
        <title>The complete chloroplast genome sequence of Lithospermum erythrorhizon: insights into the phylogenetic relationship among Boraginaceae species and the maternal lineages of purple gromwells.</title>
        <authorList>
            <person name="Okada T."/>
            <person name="Watanabe K."/>
        </authorList>
    </citation>
    <scope>NUCLEOTIDE SEQUENCE [LARGE SCALE GENOMIC DNA]</scope>
</reference>
<dbReference type="Proteomes" id="UP001454036">
    <property type="component" value="Unassembled WGS sequence"/>
</dbReference>
<protein>
    <recommendedName>
        <fullName evidence="4">Reverse transcriptase Ty1/copia-type domain-containing protein</fullName>
    </recommendedName>
</protein>
<name>A0AAV3NY74_LITER</name>
<organism evidence="2 3">
    <name type="scientific">Lithospermum erythrorhizon</name>
    <name type="common">Purple gromwell</name>
    <name type="synonym">Lithospermum officinale var. erythrorhizon</name>
    <dbReference type="NCBI Taxonomy" id="34254"/>
    <lineage>
        <taxon>Eukaryota</taxon>
        <taxon>Viridiplantae</taxon>
        <taxon>Streptophyta</taxon>
        <taxon>Embryophyta</taxon>
        <taxon>Tracheophyta</taxon>
        <taxon>Spermatophyta</taxon>
        <taxon>Magnoliopsida</taxon>
        <taxon>eudicotyledons</taxon>
        <taxon>Gunneridae</taxon>
        <taxon>Pentapetalae</taxon>
        <taxon>asterids</taxon>
        <taxon>lamiids</taxon>
        <taxon>Boraginales</taxon>
        <taxon>Boraginaceae</taxon>
        <taxon>Boraginoideae</taxon>
        <taxon>Lithospermeae</taxon>
        <taxon>Lithospermum</taxon>
    </lineage>
</organism>
<comment type="caution">
    <text evidence="2">The sequence shown here is derived from an EMBL/GenBank/DDBJ whole genome shotgun (WGS) entry which is preliminary data.</text>
</comment>